<dbReference type="EC" id="7.1.1.-" evidence="6"/>
<dbReference type="AlphaFoldDB" id="A0A0F6YKG9"/>
<evidence type="ECO:0000256" key="1">
    <source>
        <dbReference type="ARBA" id="ARBA00022485"/>
    </source>
</evidence>
<keyword evidence="6" id="KW-0874">Quinone</keyword>
<protein>
    <recommendedName>
        <fullName evidence="6">NADH-quinone oxidoreductase subunit I</fullName>
        <ecNumber evidence="6">7.1.1.-</ecNumber>
    </recommendedName>
    <alternativeName>
        <fullName evidence="6">NADH dehydrogenase I subunit I</fullName>
    </alternativeName>
    <alternativeName>
        <fullName evidence="6">NDH-1 subunit I</fullName>
    </alternativeName>
</protein>
<proteinExistence type="inferred from homology"/>
<dbReference type="InterPro" id="IPR010226">
    <property type="entry name" value="NADH_quinone_OxRdtase_chainI"/>
</dbReference>
<keyword evidence="4 6" id="KW-0408">Iron</keyword>
<keyword evidence="6 9" id="KW-0830">Ubiquinone</keyword>
<feature type="region of interest" description="Disordered" evidence="7">
    <location>
        <begin position="171"/>
        <end position="194"/>
    </location>
</feature>
<name>A0A0F6YKG9_9BACT</name>
<sequence length="194" mass="21973">MAYAIKKPGRTVADQSYVVEAVKGLGVTFKRFFQNTIGPAENRKTATIRYPEESRDYPERFRGVHRLTHRADGSPRCVACLCCSTACPAQCIYIEPAEYEADDPRHGYERYPRVFVIDELRCIFCGFCVEACPCDAIRMDTGTHVPASWKREHFIFDKETLMSIPGKDGTYVTANPRHEPGDPTHPGLDREKAH</sequence>
<dbReference type="PANTHER" id="PTHR10849">
    <property type="entry name" value="NADH DEHYDROGENASE UBIQUINONE IRON-SULFUR PROTEIN 8, MITOCHONDRIAL"/>
    <property type="match status" value="1"/>
</dbReference>
<keyword evidence="2 6" id="KW-0479">Metal-binding</keyword>
<dbReference type="OrthoDB" id="9808559at2"/>
<feature type="binding site" evidence="6">
    <location>
        <position position="132"/>
    </location>
    <ligand>
        <name>[4Fe-4S] cluster</name>
        <dbReference type="ChEBI" id="CHEBI:49883"/>
        <label>1</label>
    </ligand>
</feature>
<comment type="function">
    <text evidence="6">NDH-1 shuttles electrons from NADH, via FMN and iron-sulfur (Fe-S) centers, to quinones in the respiratory chain. The immediate electron acceptor for the enzyme in this species is believed to be ubiquinone. Couples the redox reaction to proton translocation (for every two electrons transferred, four hydrogen ions are translocated across the cytoplasmic membrane), and thus conserves the redox energy in a proton gradient.</text>
</comment>
<feature type="domain" description="4Fe-4S ferredoxin-type" evidence="8">
    <location>
        <begin position="113"/>
        <end position="142"/>
    </location>
</feature>
<dbReference type="Pfam" id="PF00037">
    <property type="entry name" value="Fer4"/>
    <property type="match status" value="1"/>
</dbReference>
<keyword evidence="3" id="KW-0677">Repeat</keyword>
<dbReference type="RefSeq" id="WP_053235302.1">
    <property type="nucleotide sequence ID" value="NZ_CP011125.1"/>
</dbReference>
<evidence type="ECO:0000256" key="2">
    <source>
        <dbReference type="ARBA" id="ARBA00022723"/>
    </source>
</evidence>
<dbReference type="GO" id="GO:0051539">
    <property type="term" value="F:4 iron, 4 sulfur cluster binding"/>
    <property type="evidence" value="ECO:0007669"/>
    <property type="project" value="UniProtKB-KW"/>
</dbReference>
<reference evidence="9 10" key="1">
    <citation type="submission" date="2015-03" db="EMBL/GenBank/DDBJ databases">
        <title>Genome assembly of Sandaracinus amylolyticus DSM 53668.</title>
        <authorList>
            <person name="Sharma G."/>
            <person name="Subramanian S."/>
        </authorList>
    </citation>
    <scope>NUCLEOTIDE SEQUENCE [LARGE SCALE GENOMIC DNA]</scope>
    <source>
        <strain evidence="9 10">DSM 53668</strain>
    </source>
</reference>
<keyword evidence="6" id="KW-1278">Translocase</keyword>
<dbReference type="PROSITE" id="PS51379">
    <property type="entry name" value="4FE4S_FER_2"/>
    <property type="match status" value="2"/>
</dbReference>
<feature type="binding site" evidence="6">
    <location>
        <position position="77"/>
    </location>
    <ligand>
        <name>[4Fe-4S] cluster</name>
        <dbReference type="ChEBI" id="CHEBI:49883"/>
        <label>1</label>
    </ligand>
</feature>
<dbReference type="GO" id="GO:0005506">
    <property type="term" value="F:iron ion binding"/>
    <property type="evidence" value="ECO:0007669"/>
    <property type="project" value="UniProtKB-UniRule"/>
</dbReference>
<dbReference type="InterPro" id="IPR017896">
    <property type="entry name" value="4Fe4S_Fe-S-bd"/>
</dbReference>
<keyword evidence="6" id="KW-0520">NAD</keyword>
<feature type="binding site" evidence="6">
    <location>
        <position position="80"/>
    </location>
    <ligand>
        <name>[4Fe-4S] cluster</name>
        <dbReference type="ChEBI" id="CHEBI:49883"/>
        <label>1</label>
    </ligand>
</feature>
<feature type="binding site" evidence="6">
    <location>
        <position position="87"/>
    </location>
    <ligand>
        <name>[4Fe-4S] cluster</name>
        <dbReference type="ChEBI" id="CHEBI:49883"/>
        <label>2</label>
    </ligand>
</feature>
<dbReference type="SUPFAM" id="SSF54862">
    <property type="entry name" value="4Fe-4S ferredoxins"/>
    <property type="match status" value="1"/>
</dbReference>
<feature type="binding site" evidence="6">
    <location>
        <position position="125"/>
    </location>
    <ligand>
        <name>[4Fe-4S] cluster</name>
        <dbReference type="ChEBI" id="CHEBI:49883"/>
        <label>2</label>
    </ligand>
</feature>
<keyword evidence="10" id="KW-1185">Reference proteome</keyword>
<dbReference type="HAMAP" id="MF_01351">
    <property type="entry name" value="NDH1_NuoI"/>
    <property type="match status" value="1"/>
</dbReference>
<evidence type="ECO:0000256" key="6">
    <source>
        <dbReference type="HAMAP-Rule" id="MF_01351"/>
    </source>
</evidence>
<dbReference type="EMBL" id="CP011125">
    <property type="protein sequence ID" value="AKF08120.1"/>
    <property type="molecule type" value="Genomic_DNA"/>
</dbReference>
<comment type="cofactor">
    <cofactor evidence="6">
        <name>[4Fe-4S] cluster</name>
        <dbReference type="ChEBI" id="CHEBI:49883"/>
    </cofactor>
    <text evidence="6">Binds 2 [4Fe-4S] clusters per subunit.</text>
</comment>
<feature type="domain" description="4Fe-4S ferredoxin-type" evidence="8">
    <location>
        <begin position="67"/>
        <end position="97"/>
    </location>
</feature>
<keyword evidence="1 6" id="KW-0004">4Fe-4S</keyword>
<evidence type="ECO:0000256" key="7">
    <source>
        <dbReference type="SAM" id="MobiDB-lite"/>
    </source>
</evidence>
<dbReference type="Gene3D" id="3.30.70.3270">
    <property type="match status" value="1"/>
</dbReference>
<dbReference type="KEGG" id="samy:DB32_005269"/>
<comment type="catalytic activity">
    <reaction evidence="6">
        <text>a quinone + NADH + 5 H(+)(in) = a quinol + NAD(+) + 4 H(+)(out)</text>
        <dbReference type="Rhea" id="RHEA:57888"/>
        <dbReference type="ChEBI" id="CHEBI:15378"/>
        <dbReference type="ChEBI" id="CHEBI:24646"/>
        <dbReference type="ChEBI" id="CHEBI:57540"/>
        <dbReference type="ChEBI" id="CHEBI:57945"/>
        <dbReference type="ChEBI" id="CHEBI:132124"/>
    </reaction>
</comment>
<evidence type="ECO:0000256" key="4">
    <source>
        <dbReference type="ARBA" id="ARBA00023004"/>
    </source>
</evidence>
<organism evidence="9 10">
    <name type="scientific">Sandaracinus amylolyticus</name>
    <dbReference type="NCBI Taxonomy" id="927083"/>
    <lineage>
        <taxon>Bacteria</taxon>
        <taxon>Pseudomonadati</taxon>
        <taxon>Myxococcota</taxon>
        <taxon>Polyangia</taxon>
        <taxon>Polyangiales</taxon>
        <taxon>Sandaracinaceae</taxon>
        <taxon>Sandaracinus</taxon>
    </lineage>
</organism>
<feature type="compositionally biased region" description="Basic and acidic residues" evidence="7">
    <location>
        <begin position="176"/>
        <end position="194"/>
    </location>
</feature>
<accession>A0A0F6YKG9</accession>
<evidence type="ECO:0000313" key="9">
    <source>
        <dbReference type="EMBL" id="AKF08120.1"/>
    </source>
</evidence>
<evidence type="ECO:0000259" key="8">
    <source>
        <dbReference type="PROSITE" id="PS51379"/>
    </source>
</evidence>
<keyword evidence="6" id="KW-1003">Cell membrane</keyword>
<comment type="subunit">
    <text evidence="6">NDH-1 is composed of 14 different subunits. Subunits NuoA, H, J, K, L, M, N constitute the membrane sector of the complex.</text>
</comment>
<dbReference type="InterPro" id="IPR017900">
    <property type="entry name" value="4Fe4S_Fe_S_CS"/>
</dbReference>
<gene>
    <name evidence="6" type="primary">nuoI</name>
    <name evidence="9" type="ORF">DB32_005269</name>
</gene>
<comment type="similarity">
    <text evidence="6">Belongs to the complex I 23 kDa subunit family.</text>
</comment>
<comment type="subcellular location">
    <subcellularLocation>
        <location evidence="6">Cell membrane</location>
        <topology evidence="6">Peripheral membrane protein</topology>
    </subcellularLocation>
</comment>
<dbReference type="PROSITE" id="PS00198">
    <property type="entry name" value="4FE4S_FER_1"/>
    <property type="match status" value="1"/>
</dbReference>
<keyword evidence="5 6" id="KW-0411">Iron-sulfur</keyword>
<feature type="binding site" evidence="6">
    <location>
        <position position="128"/>
    </location>
    <ligand>
        <name>[4Fe-4S] cluster</name>
        <dbReference type="ChEBI" id="CHEBI:49883"/>
        <label>2</label>
    </ligand>
</feature>
<dbReference type="STRING" id="927083.DB32_005269"/>
<dbReference type="GO" id="GO:0005886">
    <property type="term" value="C:plasma membrane"/>
    <property type="evidence" value="ECO:0007669"/>
    <property type="project" value="UniProtKB-SubCell"/>
</dbReference>
<feature type="binding site" evidence="6">
    <location>
        <position position="83"/>
    </location>
    <ligand>
        <name>[4Fe-4S] cluster</name>
        <dbReference type="ChEBI" id="CHEBI:49883"/>
        <label>1</label>
    </ligand>
</feature>
<feature type="binding site" evidence="6">
    <location>
        <position position="122"/>
    </location>
    <ligand>
        <name>[4Fe-4S] cluster</name>
        <dbReference type="ChEBI" id="CHEBI:49883"/>
        <label>2</label>
    </ligand>
</feature>
<keyword evidence="6" id="KW-0472">Membrane</keyword>
<evidence type="ECO:0000256" key="5">
    <source>
        <dbReference type="ARBA" id="ARBA00023014"/>
    </source>
</evidence>
<evidence type="ECO:0000256" key="3">
    <source>
        <dbReference type="ARBA" id="ARBA00022737"/>
    </source>
</evidence>
<dbReference type="GO" id="GO:0050136">
    <property type="term" value="F:NADH dehydrogenase (quinone) (non-electrogenic) activity"/>
    <property type="evidence" value="ECO:0007669"/>
    <property type="project" value="UniProtKB-UniRule"/>
</dbReference>
<evidence type="ECO:0000313" key="10">
    <source>
        <dbReference type="Proteomes" id="UP000034883"/>
    </source>
</evidence>
<dbReference type="GO" id="GO:0048038">
    <property type="term" value="F:quinone binding"/>
    <property type="evidence" value="ECO:0007669"/>
    <property type="project" value="UniProtKB-KW"/>
</dbReference>
<dbReference type="Proteomes" id="UP000034883">
    <property type="component" value="Chromosome"/>
</dbReference>